<accession>A0A428MHT5</accession>
<proteinExistence type="predicted"/>
<dbReference type="AlphaFoldDB" id="A0A428MHT5"/>
<dbReference type="EMBL" id="RSDW01000001">
    <property type="protein sequence ID" value="RSL16468.1"/>
    <property type="molecule type" value="Genomic_DNA"/>
</dbReference>
<evidence type="ECO:0000313" key="2">
    <source>
        <dbReference type="Proteomes" id="UP000269669"/>
    </source>
</evidence>
<protein>
    <submittedName>
        <fullName evidence="1">Uncharacterized protein</fullName>
    </submittedName>
</protein>
<comment type="caution">
    <text evidence="1">The sequence shown here is derived from an EMBL/GenBank/DDBJ whole genome shotgun (WGS) entry which is preliminary data.</text>
</comment>
<sequence>MFYLSDTGFWVPPQPQPSNDGNSLAASIEHKGRLRAIRKLQNDKDLQYPSAPYASSLRALPFIAAFERQKPGRKLMIWIGPDWGLADGKFIRYHDIFDAIVWFSISMREARIALYDLSVQEPESHAIRDMEPTYSWDTSPWPPRYQDLLKGVTTAREANPAHLDTKILAVQSGGRVRDATKDLTTQINRCVADASAFYTLSFDPQSADHPDEYHDLKVLVRKPGLTAPTNTGYYDQPYYLDQPNPATKRVTVEELGQMLEAAHGSSDAELTRQLSDLELTERLSTVKLTAWIATIHDAKARQALVALADASAFLDPPAAEIPTDAPPDAAARRQMLSRTLDYLTKTVPKLPNFFATRTTVLYRETPPDYEGAGKAGVGYQPLHMAGISKTTLLVRDGKEVTDQGATRRKPKAIDPSSIALNTIGTFGPILSTVFLDAAATPQGLTWTRWERSAETPVAVFRFVIPPNKSHISW</sequence>
<evidence type="ECO:0000313" key="1">
    <source>
        <dbReference type="EMBL" id="RSL16468.1"/>
    </source>
</evidence>
<reference evidence="1 2" key="1">
    <citation type="submission" date="2018-12" db="EMBL/GenBank/DDBJ databases">
        <title>Sequencing of bacterial isolates from soil warming experiment in Harvard Forest, Massachusetts, USA.</title>
        <authorList>
            <person name="Deangelis K."/>
        </authorList>
    </citation>
    <scope>NUCLEOTIDE SEQUENCE [LARGE SCALE GENOMIC DNA]</scope>
    <source>
        <strain evidence="1 2">EB153</strain>
    </source>
</reference>
<organism evidence="1 2">
    <name type="scientific">Edaphobacter aggregans</name>
    <dbReference type="NCBI Taxonomy" id="570835"/>
    <lineage>
        <taxon>Bacteria</taxon>
        <taxon>Pseudomonadati</taxon>
        <taxon>Acidobacteriota</taxon>
        <taxon>Terriglobia</taxon>
        <taxon>Terriglobales</taxon>
        <taxon>Acidobacteriaceae</taxon>
        <taxon>Edaphobacter</taxon>
    </lineage>
</organism>
<keyword evidence="2" id="KW-1185">Reference proteome</keyword>
<name>A0A428MHT5_9BACT</name>
<dbReference type="Proteomes" id="UP000269669">
    <property type="component" value="Unassembled WGS sequence"/>
</dbReference>
<gene>
    <name evidence="1" type="ORF">EDE15_1984</name>
</gene>